<organism evidence="2 3">
    <name type="scientific">Pristionchus fissidentatus</name>
    <dbReference type="NCBI Taxonomy" id="1538716"/>
    <lineage>
        <taxon>Eukaryota</taxon>
        <taxon>Metazoa</taxon>
        <taxon>Ecdysozoa</taxon>
        <taxon>Nematoda</taxon>
        <taxon>Chromadorea</taxon>
        <taxon>Rhabditida</taxon>
        <taxon>Rhabditina</taxon>
        <taxon>Diplogasteromorpha</taxon>
        <taxon>Diplogasteroidea</taxon>
        <taxon>Neodiplogasteridae</taxon>
        <taxon>Pristionchus</taxon>
    </lineage>
</organism>
<keyword evidence="3" id="KW-1185">Reference proteome</keyword>
<dbReference type="EMBL" id="BTSY01000007">
    <property type="protein sequence ID" value="GMT36400.1"/>
    <property type="molecule type" value="Genomic_DNA"/>
</dbReference>
<protein>
    <submittedName>
        <fullName evidence="2">Uncharacterized protein</fullName>
    </submittedName>
</protein>
<name>A0AAV5X0H2_9BILA</name>
<evidence type="ECO:0000313" key="3">
    <source>
        <dbReference type="Proteomes" id="UP001432322"/>
    </source>
</evidence>
<evidence type="ECO:0000313" key="2">
    <source>
        <dbReference type="EMBL" id="GMT36400.1"/>
    </source>
</evidence>
<comment type="caution">
    <text evidence="2">The sequence shown here is derived from an EMBL/GenBank/DDBJ whole genome shotgun (WGS) entry which is preliminary data.</text>
</comment>
<reference evidence="2" key="1">
    <citation type="submission" date="2023-10" db="EMBL/GenBank/DDBJ databases">
        <title>Genome assembly of Pristionchus species.</title>
        <authorList>
            <person name="Yoshida K."/>
            <person name="Sommer R.J."/>
        </authorList>
    </citation>
    <scope>NUCLEOTIDE SEQUENCE</scope>
    <source>
        <strain evidence="2">RS5133</strain>
    </source>
</reference>
<feature type="region of interest" description="Disordered" evidence="1">
    <location>
        <begin position="19"/>
        <end position="101"/>
    </location>
</feature>
<feature type="compositionally biased region" description="Low complexity" evidence="1">
    <location>
        <begin position="46"/>
        <end position="60"/>
    </location>
</feature>
<sequence length="101" mass="10307">MDDDLDMLGNLDDLDSALFGRKVGGGTAKSTTAPKSALDSLFSDSSTPARRPTTSTAKTKNTVSFLDEVTGDAPSKTSGASLDDLFNESVSSRPTTSSGGG</sequence>
<dbReference type="AlphaFoldDB" id="A0AAV5X0H2"/>
<feature type="non-terminal residue" evidence="2">
    <location>
        <position position="101"/>
    </location>
</feature>
<evidence type="ECO:0000256" key="1">
    <source>
        <dbReference type="SAM" id="MobiDB-lite"/>
    </source>
</evidence>
<feature type="compositionally biased region" description="Polar residues" evidence="1">
    <location>
        <begin position="88"/>
        <end position="101"/>
    </location>
</feature>
<proteinExistence type="predicted"/>
<dbReference type="Proteomes" id="UP001432322">
    <property type="component" value="Unassembled WGS sequence"/>
</dbReference>
<accession>A0AAV5X0H2</accession>
<gene>
    <name evidence="2" type="ORF">PFISCL1PPCAC_27697</name>
</gene>